<name>A0ABR9RRR6_9ACTN</name>
<feature type="compositionally biased region" description="Low complexity" evidence="1">
    <location>
        <begin position="42"/>
        <end position="54"/>
    </location>
</feature>
<protein>
    <recommendedName>
        <fullName evidence="5">EfeO-type cupredoxin-like domain-containing protein</fullName>
    </recommendedName>
</protein>
<sequence length="149" mass="15300">MHSLRLIAAALISMVALASCSADEQTEAKEGVAGPSSPPAATPSAQESSSPQPAESEEPEAPIAPTVEVRVVGEQVAPNAAAIALGVGETLVFDISSDRAGELHVHSKPEQYVKFAAGATRAEITVHTPGTVEVEEHETSAVVAVLEVR</sequence>
<feature type="region of interest" description="Disordered" evidence="1">
    <location>
        <begin position="25"/>
        <end position="64"/>
    </location>
</feature>
<dbReference type="RefSeq" id="WP_193637607.1">
    <property type="nucleotide sequence ID" value="NZ_JADCSA010000005.1"/>
</dbReference>
<keyword evidence="2" id="KW-0732">Signal</keyword>
<accession>A0ABR9RRR6</accession>
<gene>
    <name evidence="3" type="ORF">IEQ44_06350</name>
</gene>
<keyword evidence="4" id="KW-1185">Reference proteome</keyword>
<proteinExistence type="predicted"/>
<dbReference type="EMBL" id="JADCSA010000005">
    <property type="protein sequence ID" value="MBE7324267.1"/>
    <property type="molecule type" value="Genomic_DNA"/>
</dbReference>
<feature type="chain" id="PRO_5046305173" description="EfeO-type cupredoxin-like domain-containing protein" evidence="2">
    <location>
        <begin position="19"/>
        <end position="149"/>
    </location>
</feature>
<evidence type="ECO:0000256" key="1">
    <source>
        <dbReference type="SAM" id="MobiDB-lite"/>
    </source>
</evidence>
<feature type="signal peptide" evidence="2">
    <location>
        <begin position="1"/>
        <end position="18"/>
    </location>
</feature>
<evidence type="ECO:0000313" key="4">
    <source>
        <dbReference type="Proteomes" id="UP000756387"/>
    </source>
</evidence>
<dbReference type="Proteomes" id="UP000756387">
    <property type="component" value="Unassembled WGS sequence"/>
</dbReference>
<reference evidence="3 4" key="1">
    <citation type="submission" date="2020-10" db="EMBL/GenBank/DDBJ databases">
        <title>Nocardioides sp. isolated from sludge.</title>
        <authorList>
            <person name="Zhang X."/>
        </authorList>
    </citation>
    <scope>NUCLEOTIDE SEQUENCE [LARGE SCALE GENOMIC DNA]</scope>
    <source>
        <strain evidence="3 4">Y6</strain>
    </source>
</reference>
<dbReference type="PROSITE" id="PS51257">
    <property type="entry name" value="PROKAR_LIPOPROTEIN"/>
    <property type="match status" value="1"/>
</dbReference>
<evidence type="ECO:0000313" key="3">
    <source>
        <dbReference type="EMBL" id="MBE7324267.1"/>
    </source>
</evidence>
<evidence type="ECO:0008006" key="5">
    <source>
        <dbReference type="Google" id="ProtNLM"/>
    </source>
</evidence>
<evidence type="ECO:0000256" key="2">
    <source>
        <dbReference type="SAM" id="SignalP"/>
    </source>
</evidence>
<organism evidence="3 4">
    <name type="scientific">Nocardioides malaquae</name>
    <dbReference type="NCBI Taxonomy" id="2773426"/>
    <lineage>
        <taxon>Bacteria</taxon>
        <taxon>Bacillati</taxon>
        <taxon>Actinomycetota</taxon>
        <taxon>Actinomycetes</taxon>
        <taxon>Propionibacteriales</taxon>
        <taxon>Nocardioidaceae</taxon>
        <taxon>Nocardioides</taxon>
    </lineage>
</organism>
<comment type="caution">
    <text evidence="3">The sequence shown here is derived from an EMBL/GenBank/DDBJ whole genome shotgun (WGS) entry which is preliminary data.</text>
</comment>